<dbReference type="Proteomes" id="UP001597308">
    <property type="component" value="Unassembled WGS sequence"/>
</dbReference>
<dbReference type="PANTHER" id="PTHR10344">
    <property type="entry name" value="THYMIDYLATE KINASE"/>
    <property type="match status" value="1"/>
</dbReference>
<comment type="caution">
    <text evidence="13">The sequence shown here is derived from an EMBL/GenBank/DDBJ whole genome shotgun (WGS) entry which is preliminary data.</text>
</comment>
<evidence type="ECO:0000256" key="11">
    <source>
        <dbReference type="HAMAP-Rule" id="MF_00165"/>
    </source>
</evidence>
<dbReference type="SUPFAM" id="SSF52540">
    <property type="entry name" value="P-loop containing nucleoside triphosphate hydrolases"/>
    <property type="match status" value="1"/>
</dbReference>
<reference evidence="14" key="1">
    <citation type="journal article" date="2019" name="Int. J. Syst. Evol. Microbiol.">
        <title>The Global Catalogue of Microorganisms (GCM) 10K type strain sequencing project: providing services to taxonomists for standard genome sequencing and annotation.</title>
        <authorList>
            <consortium name="The Broad Institute Genomics Platform"/>
            <consortium name="The Broad Institute Genome Sequencing Center for Infectious Disease"/>
            <person name="Wu L."/>
            <person name="Ma J."/>
        </authorList>
    </citation>
    <scope>NUCLEOTIDE SEQUENCE [LARGE SCALE GENOMIC DNA]</scope>
    <source>
        <strain evidence="14">KCTC 23707</strain>
    </source>
</reference>
<dbReference type="CDD" id="cd01672">
    <property type="entry name" value="TMPK"/>
    <property type="match status" value="1"/>
</dbReference>
<name>A0ABW4K4X2_9HYPH</name>
<dbReference type="Gene3D" id="3.40.50.300">
    <property type="entry name" value="P-loop containing nucleotide triphosphate hydrolases"/>
    <property type="match status" value="1"/>
</dbReference>
<dbReference type="EC" id="2.7.4.9" evidence="2 11"/>
<comment type="function">
    <text evidence="11">Phosphorylation of dTMP to form dTDP in both de novo and salvage pathways of dTTP synthesis.</text>
</comment>
<dbReference type="NCBIfam" id="TIGR00041">
    <property type="entry name" value="DTMP_kinase"/>
    <property type="match status" value="1"/>
</dbReference>
<evidence type="ECO:0000256" key="6">
    <source>
        <dbReference type="ARBA" id="ARBA00022741"/>
    </source>
</evidence>
<proteinExistence type="inferred from homology"/>
<dbReference type="Pfam" id="PF02223">
    <property type="entry name" value="Thymidylate_kin"/>
    <property type="match status" value="1"/>
</dbReference>
<comment type="similarity">
    <text evidence="1 11">Belongs to the thymidylate kinase family.</text>
</comment>
<dbReference type="InterPro" id="IPR018095">
    <property type="entry name" value="Thymidylate_kin_CS"/>
</dbReference>
<evidence type="ECO:0000313" key="14">
    <source>
        <dbReference type="Proteomes" id="UP001597308"/>
    </source>
</evidence>
<evidence type="ECO:0000256" key="2">
    <source>
        <dbReference type="ARBA" id="ARBA00012980"/>
    </source>
</evidence>
<keyword evidence="8 11" id="KW-0067">ATP-binding</keyword>
<evidence type="ECO:0000256" key="7">
    <source>
        <dbReference type="ARBA" id="ARBA00022777"/>
    </source>
</evidence>
<evidence type="ECO:0000259" key="12">
    <source>
        <dbReference type="Pfam" id="PF02223"/>
    </source>
</evidence>
<dbReference type="InterPro" id="IPR027417">
    <property type="entry name" value="P-loop_NTPase"/>
</dbReference>
<evidence type="ECO:0000256" key="3">
    <source>
        <dbReference type="ARBA" id="ARBA00017144"/>
    </source>
</evidence>
<evidence type="ECO:0000256" key="8">
    <source>
        <dbReference type="ARBA" id="ARBA00022840"/>
    </source>
</evidence>
<evidence type="ECO:0000256" key="4">
    <source>
        <dbReference type="ARBA" id="ARBA00022679"/>
    </source>
</evidence>
<gene>
    <name evidence="11 13" type="primary">tmk</name>
    <name evidence="13" type="ORF">ACFSCV_01800</name>
</gene>
<accession>A0ABW4K4X2</accession>
<dbReference type="InterPro" id="IPR018094">
    <property type="entry name" value="Thymidylate_kinase"/>
</dbReference>
<evidence type="ECO:0000256" key="5">
    <source>
        <dbReference type="ARBA" id="ARBA00022727"/>
    </source>
</evidence>
<evidence type="ECO:0000313" key="13">
    <source>
        <dbReference type="EMBL" id="MFD1701726.1"/>
    </source>
</evidence>
<dbReference type="HAMAP" id="MF_00165">
    <property type="entry name" value="Thymidylate_kinase"/>
    <property type="match status" value="1"/>
</dbReference>
<dbReference type="InterPro" id="IPR039430">
    <property type="entry name" value="Thymidylate_kin-like_dom"/>
</dbReference>
<evidence type="ECO:0000256" key="1">
    <source>
        <dbReference type="ARBA" id="ARBA00009776"/>
    </source>
</evidence>
<organism evidence="13 14">
    <name type="scientific">Methylopila henanensis</name>
    <dbReference type="NCBI Taxonomy" id="873516"/>
    <lineage>
        <taxon>Bacteria</taxon>
        <taxon>Pseudomonadati</taxon>
        <taxon>Pseudomonadota</taxon>
        <taxon>Alphaproteobacteria</taxon>
        <taxon>Hyphomicrobiales</taxon>
        <taxon>Methylopilaceae</taxon>
        <taxon>Methylopila</taxon>
    </lineage>
</organism>
<dbReference type="GO" id="GO:0004798">
    <property type="term" value="F:dTMP kinase activity"/>
    <property type="evidence" value="ECO:0007669"/>
    <property type="project" value="UniProtKB-EC"/>
</dbReference>
<dbReference type="RefSeq" id="WP_378796408.1">
    <property type="nucleotide sequence ID" value="NZ_JBHUER010000001.1"/>
</dbReference>
<keyword evidence="5 11" id="KW-0545">Nucleotide biosynthesis</keyword>
<keyword evidence="4 11" id="KW-0808">Transferase</keyword>
<dbReference type="PANTHER" id="PTHR10344:SF4">
    <property type="entry name" value="UMP-CMP KINASE 2, MITOCHONDRIAL"/>
    <property type="match status" value="1"/>
</dbReference>
<keyword evidence="7 11" id="KW-0418">Kinase</keyword>
<dbReference type="EMBL" id="JBHUER010000001">
    <property type="protein sequence ID" value="MFD1701726.1"/>
    <property type="molecule type" value="Genomic_DNA"/>
</dbReference>
<feature type="binding site" evidence="11">
    <location>
        <begin position="21"/>
        <end position="28"/>
    </location>
    <ligand>
        <name>ATP</name>
        <dbReference type="ChEBI" id="CHEBI:30616"/>
    </ligand>
</feature>
<protein>
    <recommendedName>
        <fullName evidence="3 11">Thymidylate kinase</fullName>
        <ecNumber evidence="2 11">2.7.4.9</ecNumber>
    </recommendedName>
    <alternativeName>
        <fullName evidence="9 11">dTMP kinase</fullName>
    </alternativeName>
</protein>
<comment type="catalytic activity">
    <reaction evidence="10 11">
        <text>dTMP + ATP = dTDP + ADP</text>
        <dbReference type="Rhea" id="RHEA:13517"/>
        <dbReference type="ChEBI" id="CHEBI:30616"/>
        <dbReference type="ChEBI" id="CHEBI:58369"/>
        <dbReference type="ChEBI" id="CHEBI:63528"/>
        <dbReference type="ChEBI" id="CHEBI:456216"/>
        <dbReference type="EC" id="2.7.4.9"/>
    </reaction>
</comment>
<sequence>MSAVPISAPAVAGGRFVTFEGGEGVGKSTQLRRLAERLQAAGVAVTVTREPGGSPRAEQLRAFLLSGKAKRYGTFAETALIAAGRADHVDRLIRPALKRGDWVLCDRFIDSTRCYQGVLGEVPDRLIAGLERLAARDVMPDLTLILDAPASVGLARARRRAGLDAAADRFESEDESFHQRLREAFIDIARHEPERCLLIDALGEADAVAARIWDGVVRRWPELATQTKEAAR</sequence>
<evidence type="ECO:0000256" key="10">
    <source>
        <dbReference type="ARBA" id="ARBA00048743"/>
    </source>
</evidence>
<keyword evidence="14" id="KW-1185">Reference proteome</keyword>
<keyword evidence="6 11" id="KW-0547">Nucleotide-binding</keyword>
<dbReference type="PROSITE" id="PS01331">
    <property type="entry name" value="THYMIDYLATE_KINASE"/>
    <property type="match status" value="1"/>
</dbReference>
<feature type="domain" description="Thymidylate kinase-like" evidence="12">
    <location>
        <begin position="19"/>
        <end position="212"/>
    </location>
</feature>
<evidence type="ECO:0000256" key="9">
    <source>
        <dbReference type="ARBA" id="ARBA00029962"/>
    </source>
</evidence>